<name>A0A0D3CS38_BRAOL</name>
<reference evidence="1 2" key="1">
    <citation type="journal article" date="2014" name="Genome Biol.">
        <title>Transcriptome and methylome profiling reveals relics of genome dominance in the mesopolyploid Brassica oleracea.</title>
        <authorList>
            <person name="Parkin I.A."/>
            <person name="Koh C."/>
            <person name="Tang H."/>
            <person name="Robinson S.J."/>
            <person name="Kagale S."/>
            <person name="Clarke W.E."/>
            <person name="Town C.D."/>
            <person name="Nixon J."/>
            <person name="Krishnakumar V."/>
            <person name="Bidwell S.L."/>
            <person name="Denoeud F."/>
            <person name="Belcram H."/>
            <person name="Links M.G."/>
            <person name="Just J."/>
            <person name="Clarke C."/>
            <person name="Bender T."/>
            <person name="Huebert T."/>
            <person name="Mason A.S."/>
            <person name="Pires J.C."/>
            <person name="Barker G."/>
            <person name="Moore J."/>
            <person name="Walley P.G."/>
            <person name="Manoli S."/>
            <person name="Batley J."/>
            <person name="Edwards D."/>
            <person name="Nelson M.N."/>
            <person name="Wang X."/>
            <person name="Paterson A.H."/>
            <person name="King G."/>
            <person name="Bancroft I."/>
            <person name="Chalhoub B."/>
            <person name="Sharpe A.G."/>
        </authorList>
    </citation>
    <scope>NUCLEOTIDE SEQUENCE</scope>
    <source>
        <strain evidence="1 2">cv. TO1000</strain>
    </source>
</reference>
<sequence length="144" mass="16339">MARGRRGDNRRRSGVVSEMTKEEADLFVPALPSLVSLNFSKPEPLLLLHQIVLSNPSGPWFGNFIYASIHNSLTEKKQFHCDDWNLQGSSSYKRLYFVVIAWKNCLEVPILMKRRGSLLASTTEVLVIKLFVDVTSLDISCLRN</sequence>
<evidence type="ECO:0000313" key="2">
    <source>
        <dbReference type="Proteomes" id="UP000032141"/>
    </source>
</evidence>
<accession>A0A0D3CS38</accession>
<dbReference type="Gramene" id="Bo6g048240.1">
    <property type="protein sequence ID" value="Bo6g048240.1"/>
    <property type="gene ID" value="Bo6g048240"/>
</dbReference>
<dbReference type="EnsemblPlants" id="Bo6g048240.1">
    <property type="protein sequence ID" value="Bo6g048240.1"/>
    <property type="gene ID" value="Bo6g048240"/>
</dbReference>
<organism evidence="1 2">
    <name type="scientific">Brassica oleracea var. oleracea</name>
    <dbReference type="NCBI Taxonomy" id="109376"/>
    <lineage>
        <taxon>Eukaryota</taxon>
        <taxon>Viridiplantae</taxon>
        <taxon>Streptophyta</taxon>
        <taxon>Embryophyta</taxon>
        <taxon>Tracheophyta</taxon>
        <taxon>Spermatophyta</taxon>
        <taxon>Magnoliopsida</taxon>
        <taxon>eudicotyledons</taxon>
        <taxon>Gunneridae</taxon>
        <taxon>Pentapetalae</taxon>
        <taxon>rosids</taxon>
        <taxon>malvids</taxon>
        <taxon>Brassicales</taxon>
        <taxon>Brassicaceae</taxon>
        <taxon>Brassiceae</taxon>
        <taxon>Brassica</taxon>
    </lineage>
</organism>
<evidence type="ECO:0000313" key="1">
    <source>
        <dbReference type="EnsemblPlants" id="Bo6g048240.1"/>
    </source>
</evidence>
<reference evidence="1" key="2">
    <citation type="submission" date="2015-03" db="UniProtKB">
        <authorList>
            <consortium name="EnsemblPlants"/>
        </authorList>
    </citation>
    <scope>IDENTIFICATION</scope>
</reference>
<proteinExistence type="predicted"/>
<dbReference type="Proteomes" id="UP000032141">
    <property type="component" value="Chromosome C6"/>
</dbReference>
<dbReference type="HOGENOM" id="CLU_1799133_0_0_1"/>
<dbReference type="AlphaFoldDB" id="A0A0D3CS38"/>
<protein>
    <submittedName>
        <fullName evidence="1">Uncharacterized protein</fullName>
    </submittedName>
</protein>
<keyword evidence="2" id="KW-1185">Reference proteome</keyword>